<keyword evidence="2 6" id="KW-0349">Heme</keyword>
<dbReference type="GO" id="GO:0020037">
    <property type="term" value="F:heme binding"/>
    <property type="evidence" value="ECO:0007669"/>
    <property type="project" value="InterPro"/>
</dbReference>
<reference evidence="9 10" key="1">
    <citation type="submission" date="2017-07" db="EMBL/GenBank/DDBJ databases">
        <title>Complete genome sequence of Oryzomicrobium terrae TPP412.</title>
        <authorList>
            <person name="Chiu L.-W."/>
            <person name="Lo K.-J."/>
            <person name="Tsai Y.-M."/>
            <person name="Lin S.-S."/>
            <person name="Kuo C.-H."/>
            <person name="Liu C.-T."/>
        </authorList>
    </citation>
    <scope>NUCLEOTIDE SEQUENCE [LARGE SCALE GENOMIC DNA]</scope>
    <source>
        <strain evidence="9 10">TPP412</strain>
    </source>
</reference>
<dbReference type="RefSeq" id="WP_054619930.1">
    <property type="nucleotide sequence ID" value="NZ_CP022579.1"/>
</dbReference>
<keyword evidence="3 6" id="KW-0479">Metal-binding</keyword>
<evidence type="ECO:0000256" key="3">
    <source>
        <dbReference type="ARBA" id="ARBA00022723"/>
    </source>
</evidence>
<feature type="domain" description="Cytochrome c" evidence="8">
    <location>
        <begin position="65"/>
        <end position="144"/>
    </location>
</feature>
<gene>
    <name evidence="9" type="ORF">OTERR_30610</name>
</gene>
<evidence type="ECO:0000313" key="9">
    <source>
        <dbReference type="EMBL" id="QEL66537.1"/>
    </source>
</evidence>
<dbReference type="Proteomes" id="UP000323671">
    <property type="component" value="Chromosome"/>
</dbReference>
<evidence type="ECO:0000256" key="6">
    <source>
        <dbReference type="PROSITE-ProRule" id="PRU00433"/>
    </source>
</evidence>
<keyword evidence="7" id="KW-0472">Membrane</keyword>
<evidence type="ECO:0000256" key="2">
    <source>
        <dbReference type="ARBA" id="ARBA00022617"/>
    </source>
</evidence>
<proteinExistence type="predicted"/>
<evidence type="ECO:0000256" key="1">
    <source>
        <dbReference type="ARBA" id="ARBA00022448"/>
    </source>
</evidence>
<dbReference type="PROSITE" id="PS51007">
    <property type="entry name" value="CYTC"/>
    <property type="match status" value="1"/>
</dbReference>
<dbReference type="PRINTS" id="PR00607">
    <property type="entry name" value="CYTCHROMECIE"/>
</dbReference>
<dbReference type="PANTHER" id="PTHR40942">
    <property type="match status" value="1"/>
</dbReference>
<feature type="transmembrane region" description="Helical" evidence="7">
    <location>
        <begin position="12"/>
        <end position="31"/>
    </location>
</feature>
<dbReference type="AlphaFoldDB" id="A0A5C1EEG0"/>
<evidence type="ECO:0000256" key="7">
    <source>
        <dbReference type="SAM" id="Phobius"/>
    </source>
</evidence>
<organism evidence="9 10">
    <name type="scientific">Oryzomicrobium terrae</name>
    <dbReference type="NCBI Taxonomy" id="1735038"/>
    <lineage>
        <taxon>Bacteria</taxon>
        <taxon>Pseudomonadati</taxon>
        <taxon>Pseudomonadota</taxon>
        <taxon>Betaproteobacteria</taxon>
        <taxon>Rhodocyclales</taxon>
        <taxon>Rhodocyclaceae</taxon>
        <taxon>Oryzomicrobium</taxon>
    </lineage>
</organism>
<keyword evidence="5 6" id="KW-0408">Iron</keyword>
<dbReference type="InterPro" id="IPR009056">
    <property type="entry name" value="Cyt_c-like_dom"/>
</dbReference>
<keyword evidence="1" id="KW-0813">Transport</keyword>
<name>A0A5C1EEG0_9RHOO</name>
<dbReference type="InterPro" id="IPR002323">
    <property type="entry name" value="Cyt_CIE"/>
</dbReference>
<dbReference type="SUPFAM" id="SSF46626">
    <property type="entry name" value="Cytochrome c"/>
    <property type="match status" value="1"/>
</dbReference>
<dbReference type="PANTHER" id="PTHR40942:SF4">
    <property type="entry name" value="CYTOCHROME C5"/>
    <property type="match status" value="1"/>
</dbReference>
<dbReference type="InterPro" id="IPR036909">
    <property type="entry name" value="Cyt_c-like_dom_sf"/>
</dbReference>
<evidence type="ECO:0000256" key="4">
    <source>
        <dbReference type="ARBA" id="ARBA00022982"/>
    </source>
</evidence>
<dbReference type="EMBL" id="CP022579">
    <property type="protein sequence ID" value="QEL66537.1"/>
    <property type="molecule type" value="Genomic_DNA"/>
</dbReference>
<evidence type="ECO:0000256" key="5">
    <source>
        <dbReference type="ARBA" id="ARBA00023004"/>
    </source>
</evidence>
<keyword evidence="10" id="KW-1185">Reference proteome</keyword>
<evidence type="ECO:0000313" key="10">
    <source>
        <dbReference type="Proteomes" id="UP000323671"/>
    </source>
</evidence>
<keyword evidence="7" id="KW-1133">Transmembrane helix</keyword>
<dbReference type="Gene3D" id="1.10.760.10">
    <property type="entry name" value="Cytochrome c-like domain"/>
    <property type="match status" value="1"/>
</dbReference>
<keyword evidence="4" id="KW-0249">Electron transport</keyword>
<dbReference type="KEGG" id="otr:OTERR_30610"/>
<dbReference type="Pfam" id="PF13442">
    <property type="entry name" value="Cytochrome_CBB3"/>
    <property type="match status" value="1"/>
</dbReference>
<accession>A0A5C1EEG0</accession>
<dbReference type="GO" id="GO:0009055">
    <property type="term" value="F:electron transfer activity"/>
    <property type="evidence" value="ECO:0007669"/>
    <property type="project" value="InterPro"/>
</dbReference>
<dbReference type="GO" id="GO:0005506">
    <property type="term" value="F:iron ion binding"/>
    <property type="evidence" value="ECO:0007669"/>
    <property type="project" value="InterPro"/>
</dbReference>
<protein>
    <submittedName>
        <fullName evidence="9">Cytochrome c</fullName>
    </submittedName>
</protein>
<keyword evidence="7" id="KW-0812">Transmembrane</keyword>
<evidence type="ECO:0000259" key="8">
    <source>
        <dbReference type="PROSITE" id="PS51007"/>
    </source>
</evidence>
<sequence>MAEQKGSSSKIMVITLVAAVALMAVVVPFAYVGKPIGKAGNADDVDSRIAPVAQLELAKAAPAATGPRDGKTIFETVCAACHATGAAGAPKAGDKAAWAPRIAQGMPALINSVTNGKNAMPAKGGANLSDDEIKSVVKYITDLAK</sequence>